<dbReference type="AlphaFoldDB" id="A0A2W7NIG7"/>
<gene>
    <name evidence="3" type="ORF">LX81_00117</name>
</gene>
<keyword evidence="4" id="KW-1185">Reference proteome</keyword>
<dbReference type="Gene3D" id="3.10.129.10">
    <property type="entry name" value="Hotdog Thioesterase"/>
    <property type="match status" value="1"/>
</dbReference>
<dbReference type="SUPFAM" id="SSF54637">
    <property type="entry name" value="Thioesterase/thiol ester dehydrase-isomerase"/>
    <property type="match status" value="1"/>
</dbReference>
<dbReference type="InterPro" id="IPR029069">
    <property type="entry name" value="HotDog_dom_sf"/>
</dbReference>
<name>A0A2W7NIG7_9RHOB</name>
<dbReference type="InterPro" id="IPR006684">
    <property type="entry name" value="YbgC/YbaW"/>
</dbReference>
<dbReference type="GO" id="GO:0047617">
    <property type="term" value="F:fatty acyl-CoA hydrolase activity"/>
    <property type="evidence" value="ECO:0007669"/>
    <property type="project" value="TreeGrafter"/>
</dbReference>
<dbReference type="NCBIfam" id="TIGR02799">
    <property type="entry name" value="thio_ybgC"/>
    <property type="match status" value="1"/>
</dbReference>
<comment type="similarity">
    <text evidence="1">Belongs to the 4-hydroxybenzoyl-CoA thioesterase family.</text>
</comment>
<dbReference type="PIRSF" id="PIRSF003230">
    <property type="entry name" value="YbgC"/>
    <property type="match status" value="1"/>
</dbReference>
<organism evidence="3 4">
    <name type="scientific">Palleronia aestuarii</name>
    <dbReference type="NCBI Taxonomy" id="568105"/>
    <lineage>
        <taxon>Bacteria</taxon>
        <taxon>Pseudomonadati</taxon>
        <taxon>Pseudomonadota</taxon>
        <taxon>Alphaproteobacteria</taxon>
        <taxon>Rhodobacterales</taxon>
        <taxon>Roseobacteraceae</taxon>
        <taxon>Palleronia</taxon>
    </lineage>
</organism>
<dbReference type="FunFam" id="3.10.129.10:FF:000004">
    <property type="entry name" value="Tol-pal system-associated acyl-CoA thioesterase"/>
    <property type="match status" value="1"/>
</dbReference>
<dbReference type="NCBIfam" id="TIGR00051">
    <property type="entry name" value="YbgC/FadM family acyl-CoA thioesterase"/>
    <property type="match status" value="1"/>
</dbReference>
<dbReference type="PANTHER" id="PTHR31793:SF37">
    <property type="entry name" value="ACYL-COA THIOESTER HYDROLASE YBGC"/>
    <property type="match status" value="1"/>
</dbReference>
<accession>A0A2W7NIG7</accession>
<dbReference type="InterPro" id="IPR014166">
    <property type="entry name" value="Tol-Pal_acyl-CoA_thioesterase"/>
</dbReference>
<protein>
    <submittedName>
        <fullName evidence="3">Acyl-CoA thioester hydrolase</fullName>
    </submittedName>
</protein>
<evidence type="ECO:0000256" key="1">
    <source>
        <dbReference type="ARBA" id="ARBA00005953"/>
    </source>
</evidence>
<dbReference type="OrthoDB" id="9808429at2"/>
<dbReference type="Pfam" id="PF13279">
    <property type="entry name" value="4HBT_2"/>
    <property type="match status" value="1"/>
</dbReference>
<proteinExistence type="inferred from homology"/>
<dbReference type="InterPro" id="IPR050563">
    <property type="entry name" value="4-hydroxybenzoyl-CoA_TE"/>
</dbReference>
<sequence>MSDRPHRFPVTVYYEDTDMGGIVYHANYLRYVERARSDWVRRIGIDQVGMRETGQAFAVRRIVSDFLGTARLDDRLVVETVPSRTSGARMTLAQKITRGERTIFRAEVELVLIDMANGTPRRLPLTLREAVERDLPPAA</sequence>
<comment type="caution">
    <text evidence="3">The sequence shown here is derived from an EMBL/GenBank/DDBJ whole genome shotgun (WGS) entry which is preliminary data.</text>
</comment>
<keyword evidence="2 3" id="KW-0378">Hydrolase</keyword>
<evidence type="ECO:0000256" key="2">
    <source>
        <dbReference type="ARBA" id="ARBA00022801"/>
    </source>
</evidence>
<evidence type="ECO:0000313" key="4">
    <source>
        <dbReference type="Proteomes" id="UP000248916"/>
    </source>
</evidence>
<dbReference type="CDD" id="cd00586">
    <property type="entry name" value="4HBT"/>
    <property type="match status" value="1"/>
</dbReference>
<dbReference type="EMBL" id="QKZL01000001">
    <property type="protein sequence ID" value="PZX19660.1"/>
    <property type="molecule type" value="Genomic_DNA"/>
</dbReference>
<dbReference type="Proteomes" id="UP000248916">
    <property type="component" value="Unassembled WGS sequence"/>
</dbReference>
<dbReference type="RefSeq" id="WP_111535343.1">
    <property type="nucleotide sequence ID" value="NZ_QKZL01000001.1"/>
</dbReference>
<dbReference type="PANTHER" id="PTHR31793">
    <property type="entry name" value="4-HYDROXYBENZOYL-COA THIOESTERASE FAMILY MEMBER"/>
    <property type="match status" value="1"/>
</dbReference>
<reference evidence="3 4" key="1">
    <citation type="submission" date="2018-06" db="EMBL/GenBank/DDBJ databases">
        <title>Genomic Encyclopedia of Archaeal and Bacterial Type Strains, Phase II (KMG-II): from individual species to whole genera.</title>
        <authorList>
            <person name="Goeker M."/>
        </authorList>
    </citation>
    <scope>NUCLEOTIDE SEQUENCE [LARGE SCALE GENOMIC DNA]</scope>
    <source>
        <strain evidence="3 4">DSM 22009</strain>
    </source>
</reference>
<evidence type="ECO:0000313" key="3">
    <source>
        <dbReference type="EMBL" id="PZX19660.1"/>
    </source>
</evidence>